<evidence type="ECO:0000256" key="3">
    <source>
        <dbReference type="SAM" id="SignalP"/>
    </source>
</evidence>
<feature type="signal peptide" evidence="3">
    <location>
        <begin position="1"/>
        <end position="19"/>
    </location>
</feature>
<sequence>MRLLVIAAFGLFAISLAQSISISTEPTSTPVTSTTTDAGAGSSQGSSTASTDASSPKGRSESTVTGESSTSALSTPANTGSTATPGSTITGASTTAGPSTASVSPHSAGPSTSPVTQASESTTTAEPPASTSSPIPLSTTPYPVTVLKKGIDMSCSAGRCRYVLKVPVLSKGFLDTQQGLIDEDRKQLATDETKLATIEQKNNFQTLQDQFDTLKEDVDGALADLAKLQAALARMKDNNAKIKNSITDAQRIIGFFSNDQDNCLYKECLIPQSTTIITTTPEPPSSTADPCTADSCNGFATCSNKGGQATCGTCIGNLDNSLNCATSVCTPVGQSIVQDLAPDGALFLSPGWYINGTAGVAYDTTTKCEWKFRRSGKTIDIPDTTVDPPLQTMDDGAIISFDNGVSVNTANNKLKRSKLLSALNTNKDNILTITFSPGKQACSTPPCHFYLNLTLT</sequence>
<reference evidence="4" key="1">
    <citation type="submission" date="2023-06" db="EMBL/GenBank/DDBJ databases">
        <authorList>
            <person name="Delattre M."/>
        </authorList>
    </citation>
    <scope>NUCLEOTIDE SEQUENCE</scope>
    <source>
        <strain evidence="4">AF72</strain>
    </source>
</reference>
<feature type="chain" id="PRO_5041409897" description="CUB domain-containing protein" evidence="3">
    <location>
        <begin position="20"/>
        <end position="456"/>
    </location>
</feature>
<protein>
    <recommendedName>
        <fullName evidence="6">CUB domain-containing protein</fullName>
    </recommendedName>
</protein>
<feature type="region of interest" description="Disordered" evidence="2">
    <location>
        <begin position="24"/>
        <end position="141"/>
    </location>
</feature>
<proteinExistence type="predicted"/>
<organism evidence="4 5">
    <name type="scientific">Mesorhabditis spiculigera</name>
    <dbReference type="NCBI Taxonomy" id="96644"/>
    <lineage>
        <taxon>Eukaryota</taxon>
        <taxon>Metazoa</taxon>
        <taxon>Ecdysozoa</taxon>
        <taxon>Nematoda</taxon>
        <taxon>Chromadorea</taxon>
        <taxon>Rhabditida</taxon>
        <taxon>Rhabditina</taxon>
        <taxon>Rhabditomorpha</taxon>
        <taxon>Rhabditoidea</taxon>
        <taxon>Rhabditidae</taxon>
        <taxon>Mesorhabditinae</taxon>
        <taxon>Mesorhabditis</taxon>
    </lineage>
</organism>
<evidence type="ECO:0000313" key="5">
    <source>
        <dbReference type="Proteomes" id="UP001177023"/>
    </source>
</evidence>
<keyword evidence="5" id="KW-1185">Reference proteome</keyword>
<gene>
    <name evidence="4" type="ORF">MSPICULIGERA_LOCUS20062</name>
</gene>
<dbReference type="EMBL" id="CATQJA010002664">
    <property type="protein sequence ID" value="CAJ0581913.1"/>
    <property type="molecule type" value="Genomic_DNA"/>
</dbReference>
<dbReference type="Proteomes" id="UP001177023">
    <property type="component" value="Unassembled WGS sequence"/>
</dbReference>
<evidence type="ECO:0000313" key="4">
    <source>
        <dbReference type="EMBL" id="CAJ0581913.1"/>
    </source>
</evidence>
<feature type="compositionally biased region" description="Low complexity" evidence="2">
    <location>
        <begin position="24"/>
        <end position="71"/>
    </location>
</feature>
<feature type="coiled-coil region" evidence="1">
    <location>
        <begin position="181"/>
        <end position="252"/>
    </location>
</feature>
<evidence type="ECO:0000256" key="2">
    <source>
        <dbReference type="SAM" id="MobiDB-lite"/>
    </source>
</evidence>
<name>A0AA36G8G1_9BILA</name>
<feature type="compositionally biased region" description="Low complexity" evidence="2">
    <location>
        <begin position="118"/>
        <end position="141"/>
    </location>
</feature>
<accession>A0AA36G8G1</accession>
<keyword evidence="3" id="KW-0732">Signal</keyword>
<evidence type="ECO:0008006" key="6">
    <source>
        <dbReference type="Google" id="ProtNLM"/>
    </source>
</evidence>
<dbReference type="AlphaFoldDB" id="A0AA36G8G1"/>
<comment type="caution">
    <text evidence="4">The sequence shown here is derived from an EMBL/GenBank/DDBJ whole genome shotgun (WGS) entry which is preliminary data.</text>
</comment>
<feature type="compositionally biased region" description="Low complexity" evidence="2">
    <location>
        <begin position="79"/>
        <end position="105"/>
    </location>
</feature>
<feature type="non-terminal residue" evidence="4">
    <location>
        <position position="1"/>
    </location>
</feature>
<keyword evidence="1" id="KW-0175">Coiled coil</keyword>
<evidence type="ECO:0000256" key="1">
    <source>
        <dbReference type="SAM" id="Coils"/>
    </source>
</evidence>